<feature type="transmembrane region" description="Helical" evidence="9">
    <location>
        <begin position="12"/>
        <end position="32"/>
    </location>
</feature>
<evidence type="ECO:0000256" key="7">
    <source>
        <dbReference type="ARBA" id="ARBA00023136"/>
    </source>
</evidence>
<evidence type="ECO:0000256" key="5">
    <source>
        <dbReference type="ARBA" id="ARBA00022692"/>
    </source>
</evidence>
<keyword evidence="5 9" id="KW-0812">Transmembrane</keyword>
<evidence type="ECO:0000256" key="6">
    <source>
        <dbReference type="ARBA" id="ARBA00022989"/>
    </source>
</evidence>
<accession>A0ABZ2YE67</accession>
<dbReference type="EMBL" id="CP121689">
    <property type="protein sequence ID" value="WZL76571.1"/>
    <property type="molecule type" value="Genomic_DNA"/>
</dbReference>
<evidence type="ECO:0000256" key="3">
    <source>
        <dbReference type="ARBA" id="ARBA00022475"/>
    </source>
</evidence>
<gene>
    <name evidence="11" type="ORF">QBE54_02230</name>
</gene>
<feature type="transmembrane region" description="Helical" evidence="9">
    <location>
        <begin position="52"/>
        <end position="70"/>
    </location>
</feature>
<keyword evidence="6 9" id="KW-1133">Transmembrane helix</keyword>
<feature type="transmembrane region" description="Helical" evidence="9">
    <location>
        <begin position="91"/>
        <end position="114"/>
    </location>
</feature>
<evidence type="ECO:0000256" key="1">
    <source>
        <dbReference type="ARBA" id="ARBA00004429"/>
    </source>
</evidence>
<proteinExistence type="inferred from homology"/>
<dbReference type="Pfam" id="PF04290">
    <property type="entry name" value="DctQ"/>
    <property type="match status" value="1"/>
</dbReference>
<comment type="subcellular location">
    <subcellularLocation>
        <location evidence="1">Cell inner membrane</location>
        <topology evidence="1">Multi-pass membrane protein</topology>
    </subcellularLocation>
</comment>
<keyword evidence="3" id="KW-1003">Cell membrane</keyword>
<dbReference type="PANTHER" id="PTHR35011">
    <property type="entry name" value="2,3-DIKETO-L-GULONATE TRAP TRANSPORTER SMALL PERMEASE PROTEIN YIAM"/>
    <property type="match status" value="1"/>
</dbReference>
<evidence type="ECO:0000259" key="10">
    <source>
        <dbReference type="Pfam" id="PF04290"/>
    </source>
</evidence>
<comment type="similarity">
    <text evidence="8">Belongs to the TRAP transporter small permease family.</text>
</comment>
<evidence type="ECO:0000256" key="4">
    <source>
        <dbReference type="ARBA" id="ARBA00022519"/>
    </source>
</evidence>
<evidence type="ECO:0000313" key="12">
    <source>
        <dbReference type="Proteomes" id="UP001461341"/>
    </source>
</evidence>
<keyword evidence="7 9" id="KW-0472">Membrane</keyword>
<dbReference type="RefSeq" id="WP_369018735.1">
    <property type="nucleotide sequence ID" value="NZ_CP121689.1"/>
</dbReference>
<sequence length="163" mass="18614">MVTRKRRTGMFIFDTVLDIITTIGFSLMLLSAVTQVLFRYALRISVPWTEELARYLLIYITFWGGAIAIRTREHISIPALLERLSEKTRSLIELIFIALMIIFLAVAFLGSLTMIRVTWETPTGSIGWLTMGMVYLALPTGVIFMFIYLADWALELIKKIKSA</sequence>
<feature type="transmembrane region" description="Helical" evidence="9">
    <location>
        <begin position="126"/>
        <end position="150"/>
    </location>
</feature>
<dbReference type="InterPro" id="IPR055348">
    <property type="entry name" value="DctQ"/>
</dbReference>
<name>A0ABZ2YE67_9BACT</name>
<evidence type="ECO:0000256" key="9">
    <source>
        <dbReference type="SAM" id="Phobius"/>
    </source>
</evidence>
<protein>
    <submittedName>
        <fullName evidence="11">TRAP transporter small permease</fullName>
    </submittedName>
</protein>
<reference evidence="11 12" key="1">
    <citation type="submission" date="2023-03" db="EMBL/GenBank/DDBJ databases">
        <title>Novel Species.</title>
        <authorList>
            <person name="Ma S."/>
        </authorList>
    </citation>
    <scope>NUCLEOTIDE SEQUENCE [LARGE SCALE GENOMIC DNA]</scope>
    <source>
        <strain evidence="11 12">B11</strain>
    </source>
</reference>
<evidence type="ECO:0000313" key="11">
    <source>
        <dbReference type="EMBL" id="WZL76571.1"/>
    </source>
</evidence>
<dbReference type="InterPro" id="IPR007387">
    <property type="entry name" value="TRAP_DctQ"/>
</dbReference>
<dbReference type="PANTHER" id="PTHR35011:SF2">
    <property type="entry name" value="2,3-DIKETO-L-GULONATE TRAP TRANSPORTER SMALL PERMEASE PROTEIN YIAM"/>
    <property type="match status" value="1"/>
</dbReference>
<evidence type="ECO:0000256" key="8">
    <source>
        <dbReference type="ARBA" id="ARBA00038436"/>
    </source>
</evidence>
<keyword evidence="4" id="KW-0997">Cell inner membrane</keyword>
<keyword evidence="2" id="KW-0813">Transport</keyword>
<organism evidence="11 12">
    <name type="scientific">Thermatribacter velox</name>
    <dbReference type="NCBI Taxonomy" id="3039681"/>
    <lineage>
        <taxon>Bacteria</taxon>
        <taxon>Pseudomonadati</taxon>
        <taxon>Atribacterota</taxon>
        <taxon>Atribacteria</taxon>
        <taxon>Atribacterales</taxon>
        <taxon>Thermatribacteraceae</taxon>
        <taxon>Thermatribacter</taxon>
    </lineage>
</organism>
<evidence type="ECO:0000256" key="2">
    <source>
        <dbReference type="ARBA" id="ARBA00022448"/>
    </source>
</evidence>
<feature type="domain" description="Tripartite ATP-independent periplasmic transporters DctQ component" evidence="10">
    <location>
        <begin position="28"/>
        <end position="157"/>
    </location>
</feature>
<dbReference type="Proteomes" id="UP001461341">
    <property type="component" value="Chromosome"/>
</dbReference>
<keyword evidence="12" id="KW-1185">Reference proteome</keyword>